<protein>
    <submittedName>
        <fullName evidence="1">Uncharacterized protein</fullName>
    </submittedName>
</protein>
<reference evidence="1 2" key="1">
    <citation type="journal article" date="2020" name="BMC Genomics">
        <title>Intraspecific diversification of the crop wild relative Brassica cretica Lam. using demographic model selection.</title>
        <authorList>
            <person name="Kioukis A."/>
            <person name="Michalopoulou V.A."/>
            <person name="Briers L."/>
            <person name="Pirintsos S."/>
            <person name="Studholme D.J."/>
            <person name="Pavlidis P."/>
            <person name="Sarris P.F."/>
        </authorList>
    </citation>
    <scope>NUCLEOTIDE SEQUENCE [LARGE SCALE GENOMIC DNA]</scope>
    <source>
        <strain evidence="2">cv. PFS-1207/04</strain>
    </source>
</reference>
<organism evidence="1 2">
    <name type="scientific">Brassica cretica</name>
    <name type="common">Mustard</name>
    <dbReference type="NCBI Taxonomy" id="69181"/>
    <lineage>
        <taxon>Eukaryota</taxon>
        <taxon>Viridiplantae</taxon>
        <taxon>Streptophyta</taxon>
        <taxon>Embryophyta</taxon>
        <taxon>Tracheophyta</taxon>
        <taxon>Spermatophyta</taxon>
        <taxon>Magnoliopsida</taxon>
        <taxon>eudicotyledons</taxon>
        <taxon>Gunneridae</taxon>
        <taxon>Pentapetalae</taxon>
        <taxon>rosids</taxon>
        <taxon>malvids</taxon>
        <taxon>Brassicales</taxon>
        <taxon>Brassicaceae</taxon>
        <taxon>Brassiceae</taxon>
        <taxon>Brassica</taxon>
    </lineage>
</organism>
<keyword evidence="2" id="KW-1185">Reference proteome</keyword>
<dbReference type="PANTHER" id="PTHR13448">
    <property type="entry name" value="TRANSMEMBRANE PROTEIN 214"/>
    <property type="match status" value="1"/>
</dbReference>
<dbReference type="PANTHER" id="PTHR13448:SF14">
    <property type="entry name" value="F26K24.17 PROTEIN"/>
    <property type="match status" value="1"/>
</dbReference>
<evidence type="ECO:0000313" key="2">
    <source>
        <dbReference type="Proteomes" id="UP000266723"/>
    </source>
</evidence>
<comment type="caution">
    <text evidence="1">The sequence shown here is derived from an EMBL/GenBank/DDBJ whole genome shotgun (WGS) entry which is preliminary data.</text>
</comment>
<evidence type="ECO:0000313" key="1">
    <source>
        <dbReference type="EMBL" id="KAF3608467.1"/>
    </source>
</evidence>
<dbReference type="Proteomes" id="UP000266723">
    <property type="component" value="Unassembled WGS sequence"/>
</dbReference>
<name>A0ABQ7EY29_BRACR</name>
<accession>A0ABQ7EY29</accession>
<gene>
    <name evidence="1" type="ORF">DY000_02049342</name>
</gene>
<dbReference type="InterPro" id="IPR019308">
    <property type="entry name" value="TMEM214"/>
</dbReference>
<sequence length="90" mass="9715">MNLKASVFLLEPLLQDGKYDFQKLSSRATLTISQTMKSFLIKNNEGITTGGANGNLYEKAEKSCKVILGRLSPGNCSSLRGACITDVESV</sequence>
<dbReference type="EMBL" id="QGKV02000297">
    <property type="protein sequence ID" value="KAF3608467.1"/>
    <property type="molecule type" value="Genomic_DNA"/>
</dbReference>
<proteinExistence type="predicted"/>